<dbReference type="InterPro" id="IPR058776">
    <property type="entry name" value="KhtT-like_N"/>
</dbReference>
<keyword evidence="3" id="KW-1185">Reference proteome</keyword>
<evidence type="ECO:0000259" key="1">
    <source>
        <dbReference type="PROSITE" id="PS51202"/>
    </source>
</evidence>
<dbReference type="InterPro" id="IPR036721">
    <property type="entry name" value="RCK_C_sf"/>
</dbReference>
<feature type="domain" description="RCK C-terminal" evidence="1">
    <location>
        <begin position="74"/>
        <end position="155"/>
    </location>
</feature>
<dbReference type="PROSITE" id="PS51202">
    <property type="entry name" value="RCK_C"/>
    <property type="match status" value="1"/>
</dbReference>
<protein>
    <submittedName>
        <fullName evidence="2">Potassium channel TrkA, KefG</fullName>
    </submittedName>
</protein>
<dbReference type="InterPro" id="IPR026278">
    <property type="entry name" value="KhtT"/>
</dbReference>
<keyword evidence="2" id="KW-0407">Ion channel</keyword>
<dbReference type="InterPro" id="IPR006037">
    <property type="entry name" value="RCK_C"/>
</dbReference>
<keyword evidence="2" id="KW-0406">Ion transport</keyword>
<organism evidence="2 3">
    <name type="scientific">Kibdelosporangium persicum</name>
    <dbReference type="NCBI Taxonomy" id="2698649"/>
    <lineage>
        <taxon>Bacteria</taxon>
        <taxon>Bacillati</taxon>
        <taxon>Actinomycetota</taxon>
        <taxon>Actinomycetes</taxon>
        <taxon>Pseudonocardiales</taxon>
        <taxon>Pseudonocardiaceae</taxon>
        <taxon>Kibdelosporangium</taxon>
    </lineage>
</organism>
<sequence length="156" mass="16051">MNVEVTPLPGTGTRQDFAIRAGRRIGVIAHRDGKVDLVVTKQDDPDTGASIPLAPDEAATLAGLLGGPQLVVHLSEEHHDVNGITTHQLSVTAFANRVLGDTALRTRTGASIVAVLRSGAVHASPGPEFVFENGDLAVVVGTTAGLEAAAEILTHG</sequence>
<dbReference type="PANTHER" id="PTHR30445:SF8">
    <property type="entry name" value="K(+)_H(+) ANTIPORTER SUBUNIT KHTT"/>
    <property type="match status" value="1"/>
</dbReference>
<dbReference type="PANTHER" id="PTHR30445">
    <property type="entry name" value="K(+)_H(+) ANTIPORTER SUBUNIT KHTT"/>
    <property type="match status" value="1"/>
</dbReference>
<evidence type="ECO:0000313" key="2">
    <source>
        <dbReference type="EMBL" id="NRN66530.1"/>
    </source>
</evidence>
<proteinExistence type="predicted"/>
<dbReference type="Pfam" id="PF25991">
    <property type="entry name" value="KhtT_N"/>
    <property type="match status" value="1"/>
</dbReference>
<dbReference type="EMBL" id="JAAATY010000010">
    <property type="protein sequence ID" value="NRN66530.1"/>
    <property type="molecule type" value="Genomic_DNA"/>
</dbReference>
<dbReference type="RefSeq" id="WP_173132696.1">
    <property type="nucleotide sequence ID" value="NZ_CBCSGW010000003.1"/>
</dbReference>
<dbReference type="Pfam" id="PF02080">
    <property type="entry name" value="TrkA_C"/>
    <property type="match status" value="1"/>
</dbReference>
<reference evidence="2 3" key="1">
    <citation type="submission" date="2020-01" db="EMBL/GenBank/DDBJ databases">
        <title>Kibdelosporangium persica a novel Actinomycetes from a hot desert in Iran.</title>
        <authorList>
            <person name="Safaei N."/>
            <person name="Zaburannyi N."/>
            <person name="Mueller R."/>
            <person name="Wink J."/>
        </authorList>
    </citation>
    <scope>NUCLEOTIDE SEQUENCE [LARGE SCALE GENOMIC DNA]</scope>
    <source>
        <strain evidence="2 3">4NS15</strain>
    </source>
</reference>
<dbReference type="PIRSF" id="PIRSF005028">
    <property type="entry name" value="KhtT"/>
    <property type="match status" value="1"/>
</dbReference>
<keyword evidence="2" id="KW-0813">Transport</keyword>
<dbReference type="Proteomes" id="UP000763557">
    <property type="component" value="Unassembled WGS sequence"/>
</dbReference>
<dbReference type="GO" id="GO:0034220">
    <property type="term" value="P:monoatomic ion transmembrane transport"/>
    <property type="evidence" value="ECO:0007669"/>
    <property type="project" value="UniProtKB-KW"/>
</dbReference>
<dbReference type="InterPro" id="IPR050144">
    <property type="entry name" value="AAE_transporter"/>
</dbReference>
<accession>A0ABX2F6D6</accession>
<dbReference type="SUPFAM" id="SSF116726">
    <property type="entry name" value="TrkA C-terminal domain-like"/>
    <property type="match status" value="1"/>
</dbReference>
<gene>
    <name evidence="2" type="ORF">GC106_37550</name>
</gene>
<name>A0ABX2F6D6_9PSEU</name>
<evidence type="ECO:0000313" key="3">
    <source>
        <dbReference type="Proteomes" id="UP000763557"/>
    </source>
</evidence>
<comment type="caution">
    <text evidence="2">The sequence shown here is derived from an EMBL/GenBank/DDBJ whole genome shotgun (WGS) entry which is preliminary data.</text>
</comment>
<dbReference type="Gene3D" id="3.30.70.1450">
    <property type="entry name" value="Regulator of K+ conductance, C-terminal domain"/>
    <property type="match status" value="1"/>
</dbReference>